<dbReference type="PROSITE" id="PS50075">
    <property type="entry name" value="CARRIER"/>
    <property type="match status" value="1"/>
</dbReference>
<evidence type="ECO:0000256" key="9">
    <source>
        <dbReference type="RuleBase" id="RU000722"/>
    </source>
</evidence>
<dbReference type="Pfam" id="PF00550">
    <property type="entry name" value="PP-binding"/>
    <property type="match status" value="1"/>
</dbReference>
<comment type="subcellular location">
    <subcellularLocation>
        <location evidence="8">Cytoplasm</location>
    </subcellularLocation>
</comment>
<dbReference type="NCBIfam" id="NF002150">
    <property type="entry name" value="PRK00982.1-4"/>
    <property type="match status" value="1"/>
</dbReference>
<feature type="domain" description="Carrier" evidence="10">
    <location>
        <begin position="14"/>
        <end position="89"/>
    </location>
</feature>
<comment type="pathway">
    <text evidence="8">Lipid metabolism; fatty acid biosynthesis.</text>
</comment>
<proteinExistence type="inferred from homology"/>
<accession>A0A4D6WRK0</accession>
<evidence type="ECO:0000256" key="2">
    <source>
        <dbReference type="ARBA" id="ARBA00022450"/>
    </source>
</evidence>
<evidence type="ECO:0000256" key="4">
    <source>
        <dbReference type="ARBA" id="ARBA00022553"/>
    </source>
</evidence>
<evidence type="ECO:0000313" key="11">
    <source>
        <dbReference type="EMBL" id="QCI06247.1"/>
    </source>
</evidence>
<keyword evidence="7 8" id="KW-0275">Fatty acid biosynthesis</keyword>
<evidence type="ECO:0000256" key="6">
    <source>
        <dbReference type="ARBA" id="ARBA00023098"/>
    </source>
</evidence>
<dbReference type="GO" id="GO:0000035">
    <property type="term" value="F:acyl binding"/>
    <property type="evidence" value="ECO:0007669"/>
    <property type="project" value="TreeGrafter"/>
</dbReference>
<dbReference type="HAMAP" id="MF_01217">
    <property type="entry name" value="Acyl_carrier"/>
    <property type="match status" value="1"/>
</dbReference>
<geneLocation type="plastid" evidence="11"/>
<dbReference type="GO" id="GO:0000036">
    <property type="term" value="F:acyl carrier activity"/>
    <property type="evidence" value="ECO:0007669"/>
    <property type="project" value="UniProtKB-UniRule"/>
</dbReference>
<evidence type="ECO:0000256" key="8">
    <source>
        <dbReference type="HAMAP-Rule" id="MF_01217"/>
    </source>
</evidence>
<dbReference type="AlphaFoldDB" id="A0A4D6WRK0"/>
<evidence type="ECO:0000256" key="1">
    <source>
        <dbReference type="ARBA" id="ARBA00010930"/>
    </source>
</evidence>
<dbReference type="InterPro" id="IPR006162">
    <property type="entry name" value="Ppantetheine_attach_site"/>
</dbReference>
<feature type="modified residue" description="O-(pantetheine 4'-phosphoryl)serine" evidence="8">
    <location>
        <position position="49"/>
    </location>
</feature>
<dbReference type="GO" id="GO:0016020">
    <property type="term" value="C:membrane"/>
    <property type="evidence" value="ECO:0007669"/>
    <property type="project" value="GOC"/>
</dbReference>
<dbReference type="PANTHER" id="PTHR20863">
    <property type="entry name" value="ACYL CARRIER PROTEIN"/>
    <property type="match status" value="1"/>
</dbReference>
<keyword evidence="2 8" id="KW-0596">Phosphopantetheine</keyword>
<keyword evidence="8" id="KW-0963">Cytoplasm</keyword>
<evidence type="ECO:0000256" key="5">
    <source>
        <dbReference type="ARBA" id="ARBA00022832"/>
    </source>
</evidence>
<reference evidence="11" key="1">
    <citation type="journal article" date="2019" name="Mol. Phylogenet. Evol.">
        <title>Morphological evolution and classification of the red algal order Ceramiales inferred using plastid phylogenomics.</title>
        <authorList>
            <person name="Diaz-Tapia P."/>
            <person name="Pasella M.M."/>
            <person name="Verbruggen H."/>
            <person name="Maggs C.A."/>
        </authorList>
    </citation>
    <scope>NUCLEOTIDE SEQUENCE</scope>
    <source>
        <strain evidence="11">VRM320</strain>
    </source>
</reference>
<keyword evidence="6 8" id="KW-0443">Lipid metabolism</keyword>
<evidence type="ECO:0000259" key="10">
    <source>
        <dbReference type="PROSITE" id="PS50075"/>
    </source>
</evidence>
<dbReference type="GO" id="GO:0005829">
    <property type="term" value="C:cytosol"/>
    <property type="evidence" value="ECO:0007669"/>
    <property type="project" value="TreeGrafter"/>
</dbReference>
<dbReference type="PROSITE" id="PS00012">
    <property type="entry name" value="PHOSPHOPANTETHEINE"/>
    <property type="match status" value="1"/>
</dbReference>
<dbReference type="SUPFAM" id="SSF47336">
    <property type="entry name" value="ACP-like"/>
    <property type="match status" value="1"/>
</dbReference>
<dbReference type="InterPro" id="IPR036736">
    <property type="entry name" value="ACP-like_sf"/>
</dbReference>
<evidence type="ECO:0000256" key="7">
    <source>
        <dbReference type="ARBA" id="ARBA00023160"/>
    </source>
</evidence>
<organism evidence="11">
    <name type="scientific">Dicranema revolutum</name>
    <dbReference type="NCBI Taxonomy" id="239144"/>
    <lineage>
        <taxon>Eukaryota</taxon>
        <taxon>Rhodophyta</taxon>
        <taxon>Florideophyceae</taxon>
        <taxon>Rhodymeniophycidae</taxon>
        <taxon>Gigartinales</taxon>
        <taxon>Dicranemataceae</taxon>
        <taxon>Dicranema</taxon>
    </lineage>
</organism>
<gene>
    <name evidence="8 11" type="primary">acpP</name>
</gene>
<dbReference type="EMBL" id="MK814651">
    <property type="protein sequence ID" value="QCI06247.1"/>
    <property type="molecule type" value="Genomic_DNA"/>
</dbReference>
<sequence length="90" mass="10141">MHQEKIETLTEKQKTIFEKLQPIIAQQLGVEQKQVNLGATFAEDLGADSLDMVELVMAIEEGFCIDIPDEDVKSISIVEDAVKYIQDFIN</sequence>
<comment type="similarity">
    <text evidence="1 8">Belongs to the acyl carrier protein (ACP) family.</text>
</comment>
<dbReference type="InterPro" id="IPR003231">
    <property type="entry name" value="ACP"/>
</dbReference>
<dbReference type="NCBIfam" id="TIGR00517">
    <property type="entry name" value="acyl_carrier"/>
    <property type="match status" value="1"/>
</dbReference>
<comment type="function">
    <text evidence="8 9">Carrier of the growing fatty acid chain in fatty acid biosynthesis.</text>
</comment>
<dbReference type="NCBIfam" id="NF002148">
    <property type="entry name" value="PRK00982.1-2"/>
    <property type="match status" value="1"/>
</dbReference>
<dbReference type="GO" id="GO:0009245">
    <property type="term" value="P:lipid A biosynthetic process"/>
    <property type="evidence" value="ECO:0007669"/>
    <property type="project" value="TreeGrafter"/>
</dbReference>
<comment type="PTM">
    <text evidence="8">4'-phosphopantetheine is transferred from CoA to a specific serine of apo-ACP by AcpS. This modification is essential for activity because fatty acids are bound in thioester linkage to the sulfhydryl of the prosthetic group.</text>
</comment>
<dbReference type="InterPro" id="IPR009081">
    <property type="entry name" value="PP-bd_ACP"/>
</dbReference>
<reference evidence="11" key="2">
    <citation type="submission" date="2019-04" db="EMBL/GenBank/DDBJ databases">
        <authorList>
            <person name="Pasella M."/>
        </authorList>
    </citation>
    <scope>NUCLEOTIDE SEQUENCE</scope>
    <source>
        <strain evidence="11">VRM320</strain>
    </source>
</reference>
<keyword evidence="11" id="KW-0934">Plastid</keyword>
<dbReference type="PANTHER" id="PTHR20863:SF76">
    <property type="entry name" value="CARRIER DOMAIN-CONTAINING PROTEIN"/>
    <property type="match status" value="1"/>
</dbReference>
<keyword evidence="4 8" id="KW-0597">Phosphoprotein</keyword>
<evidence type="ECO:0000256" key="3">
    <source>
        <dbReference type="ARBA" id="ARBA00022516"/>
    </source>
</evidence>
<dbReference type="UniPathway" id="UPA00094"/>
<keyword evidence="5 8" id="KW-0276">Fatty acid metabolism</keyword>
<protein>
    <recommendedName>
        <fullName evidence="8 9">Acyl carrier protein</fullName>
        <shortName evidence="8">ACP</shortName>
    </recommendedName>
</protein>
<keyword evidence="3 8" id="KW-0444">Lipid biosynthesis</keyword>
<name>A0A4D6WRK0_9FLOR</name>
<dbReference type="Gene3D" id="1.10.1200.10">
    <property type="entry name" value="ACP-like"/>
    <property type="match status" value="1"/>
</dbReference>